<dbReference type="AlphaFoldDB" id="A0A221JZ16"/>
<keyword evidence="2" id="KW-0812">Transmembrane</keyword>
<evidence type="ECO:0000313" key="3">
    <source>
        <dbReference type="EMBL" id="ASM71978.1"/>
    </source>
</evidence>
<feature type="region of interest" description="Disordered" evidence="1">
    <location>
        <begin position="108"/>
        <end position="192"/>
    </location>
</feature>
<organism evidence="3 4">
    <name type="scientific">Pseudosulfitobacter pseudonitzschiae</name>
    <dbReference type="NCBI Taxonomy" id="1402135"/>
    <lineage>
        <taxon>Bacteria</taxon>
        <taxon>Pseudomonadati</taxon>
        <taxon>Pseudomonadota</taxon>
        <taxon>Alphaproteobacteria</taxon>
        <taxon>Rhodobacterales</taxon>
        <taxon>Roseobacteraceae</taxon>
        <taxon>Pseudosulfitobacter</taxon>
    </lineage>
</organism>
<dbReference type="Proteomes" id="UP000199754">
    <property type="component" value="Chromosome"/>
</dbReference>
<keyword evidence="2" id="KW-1133">Transmembrane helix</keyword>
<protein>
    <recommendedName>
        <fullName evidence="5">Translation initiation factor 3</fullName>
    </recommendedName>
</protein>
<evidence type="ECO:0000256" key="1">
    <source>
        <dbReference type="SAM" id="MobiDB-lite"/>
    </source>
</evidence>
<feature type="compositionally biased region" description="Low complexity" evidence="1">
    <location>
        <begin position="159"/>
        <end position="183"/>
    </location>
</feature>
<evidence type="ECO:0000313" key="4">
    <source>
        <dbReference type="Proteomes" id="UP000199754"/>
    </source>
</evidence>
<gene>
    <name evidence="3" type="ORF">SULPSESMR1_01154</name>
</gene>
<dbReference type="EMBL" id="CP022415">
    <property type="protein sequence ID" value="ASM71978.1"/>
    <property type="molecule type" value="Genomic_DNA"/>
</dbReference>
<feature type="compositionally biased region" description="Low complexity" evidence="1">
    <location>
        <begin position="108"/>
        <end position="150"/>
    </location>
</feature>
<evidence type="ECO:0008006" key="5">
    <source>
        <dbReference type="Google" id="ProtNLM"/>
    </source>
</evidence>
<feature type="transmembrane region" description="Helical" evidence="2">
    <location>
        <begin position="18"/>
        <end position="35"/>
    </location>
</feature>
<reference evidence="3 4" key="1">
    <citation type="submission" date="2017-07" db="EMBL/GenBank/DDBJ databases">
        <title>Genome Sequence of Sulfitobacter pseudonitzschiae Strain SMR1 Isolated from a culture of the Diatom Skeletonema marinoi.</title>
        <authorList>
            <person name="Topel M."/>
            <person name="Pinder M.I.M."/>
            <person name="Johansson O.N."/>
            <person name="Kourtchenko O."/>
            <person name="Godhe A."/>
            <person name="Clarke A.K."/>
        </authorList>
    </citation>
    <scope>NUCLEOTIDE SEQUENCE [LARGE SCALE GENOMIC DNA]</scope>
    <source>
        <strain evidence="3 4">SMR1</strain>
    </source>
</reference>
<evidence type="ECO:0000256" key="2">
    <source>
        <dbReference type="SAM" id="Phobius"/>
    </source>
</evidence>
<dbReference type="KEGG" id="spse:SULPSESMR1_01154"/>
<proteinExistence type="predicted"/>
<keyword evidence="4" id="KW-1185">Reference proteome</keyword>
<keyword evidence="2" id="KW-0472">Membrane</keyword>
<name>A0A221JZ16_9RHOB</name>
<accession>A0A221JZ16</accession>
<sequence length="256" mass="25552">MCEHRLEYCEGDFVMKNLLWIVVAAAVALGAYLLWSGRSIQEVATEAADAVNAPEALDSASDSVGAAVEATEGAVANAVDAAGEAAADTAEQASEAIAETASDAAAAASEAASDAADTASEAASDAATATEDAASEAATATEDAAPATEEVVTEDAAEPADTTADASNDTTTAVAEGTEGTAESVDVTAEASAETGSMADLLTAEGFDYDKVSAMIEGSDLGAVEKQLLTSGLEKARDNPEALELMLAKIREAMGM</sequence>